<keyword evidence="6 7" id="KW-0472">Membrane</keyword>
<feature type="transmembrane region" description="Helical" evidence="7">
    <location>
        <begin position="145"/>
        <end position="165"/>
    </location>
</feature>
<name>A0A1P8UJK1_9GAMM</name>
<keyword evidence="5 7" id="KW-1133">Transmembrane helix</keyword>
<dbReference type="InterPro" id="IPR001123">
    <property type="entry name" value="LeuE-type"/>
</dbReference>
<dbReference type="GO" id="GO:0005886">
    <property type="term" value="C:plasma membrane"/>
    <property type="evidence" value="ECO:0007669"/>
    <property type="project" value="UniProtKB-SubCell"/>
</dbReference>
<proteinExistence type="inferred from homology"/>
<reference evidence="8 9" key="1">
    <citation type="submission" date="2017-01" db="EMBL/GenBank/DDBJ databases">
        <title>Draft sequence of Acidihalobacter ferrooxidans strain DSM 14175 (strain V8).</title>
        <authorList>
            <person name="Khaleque H.N."/>
            <person name="Ramsay J.P."/>
            <person name="Murphy R.J.T."/>
            <person name="Kaksonen A.H."/>
            <person name="Boxall N.J."/>
            <person name="Watkin E.L.J."/>
        </authorList>
    </citation>
    <scope>NUCLEOTIDE SEQUENCE [LARGE SCALE GENOMIC DNA]</scope>
    <source>
        <strain evidence="8 9">V8</strain>
    </source>
</reference>
<dbReference type="AlphaFoldDB" id="A0A1P8UJK1"/>
<evidence type="ECO:0000256" key="6">
    <source>
        <dbReference type="ARBA" id="ARBA00023136"/>
    </source>
</evidence>
<protein>
    <submittedName>
        <fullName evidence="8">Homoserine/homoserine lactone efflux protein</fullName>
    </submittedName>
</protein>
<dbReference type="KEGG" id="afy:BW247_13670"/>
<feature type="transmembrane region" description="Helical" evidence="7">
    <location>
        <begin position="74"/>
        <end position="91"/>
    </location>
</feature>
<keyword evidence="4 7" id="KW-0812">Transmembrane</keyword>
<evidence type="ECO:0000256" key="5">
    <source>
        <dbReference type="ARBA" id="ARBA00022989"/>
    </source>
</evidence>
<dbReference type="PANTHER" id="PTHR30086">
    <property type="entry name" value="ARGININE EXPORTER PROTEIN ARGO"/>
    <property type="match status" value="1"/>
</dbReference>
<dbReference type="PIRSF" id="PIRSF006324">
    <property type="entry name" value="LeuE"/>
    <property type="match status" value="1"/>
</dbReference>
<evidence type="ECO:0000256" key="1">
    <source>
        <dbReference type="ARBA" id="ARBA00004651"/>
    </source>
</evidence>
<evidence type="ECO:0000256" key="4">
    <source>
        <dbReference type="ARBA" id="ARBA00022692"/>
    </source>
</evidence>
<evidence type="ECO:0000256" key="7">
    <source>
        <dbReference type="SAM" id="Phobius"/>
    </source>
</evidence>
<keyword evidence="3" id="KW-1003">Cell membrane</keyword>
<dbReference type="OrthoDB" id="9804822at2"/>
<evidence type="ECO:0000256" key="3">
    <source>
        <dbReference type="ARBA" id="ARBA00022475"/>
    </source>
</evidence>
<feature type="transmembrane region" description="Helical" evidence="7">
    <location>
        <begin position="185"/>
        <end position="203"/>
    </location>
</feature>
<keyword evidence="9" id="KW-1185">Reference proteome</keyword>
<evidence type="ECO:0000313" key="9">
    <source>
        <dbReference type="Proteomes" id="UP000243807"/>
    </source>
</evidence>
<feature type="transmembrane region" description="Helical" evidence="7">
    <location>
        <begin position="111"/>
        <end position="133"/>
    </location>
</feature>
<comment type="subcellular location">
    <subcellularLocation>
        <location evidence="1">Cell membrane</location>
        <topology evidence="1">Multi-pass membrane protein</topology>
    </subcellularLocation>
</comment>
<dbReference type="NCBIfam" id="NF007812">
    <property type="entry name" value="PRK10520.1"/>
    <property type="match status" value="1"/>
</dbReference>
<dbReference type="Proteomes" id="UP000243807">
    <property type="component" value="Chromosome"/>
</dbReference>
<organism evidence="8 9">
    <name type="scientific">Acidihalobacter ferrooxydans</name>
    <dbReference type="NCBI Taxonomy" id="1765967"/>
    <lineage>
        <taxon>Bacteria</taxon>
        <taxon>Pseudomonadati</taxon>
        <taxon>Pseudomonadota</taxon>
        <taxon>Gammaproteobacteria</taxon>
        <taxon>Chromatiales</taxon>
        <taxon>Ectothiorhodospiraceae</taxon>
        <taxon>Acidihalobacter</taxon>
    </lineage>
</organism>
<evidence type="ECO:0000313" key="8">
    <source>
        <dbReference type="EMBL" id="APZ44009.1"/>
    </source>
</evidence>
<accession>A0A1P8UJK1</accession>
<dbReference type="RefSeq" id="WP_076837632.1">
    <property type="nucleotide sequence ID" value="NZ_CP019434.1"/>
</dbReference>
<dbReference type="PANTHER" id="PTHR30086:SF14">
    <property type="entry name" value="HOMOSERINE_HOMOSERINE LACTONE EFFLUX PROTEIN"/>
    <property type="match status" value="1"/>
</dbReference>
<dbReference type="GO" id="GO:0042970">
    <property type="term" value="F:homoserine transmembrane transporter activity"/>
    <property type="evidence" value="ECO:0007669"/>
    <property type="project" value="TreeGrafter"/>
</dbReference>
<comment type="similarity">
    <text evidence="2">Belongs to the Rht family.</text>
</comment>
<dbReference type="Pfam" id="PF01810">
    <property type="entry name" value="LysE"/>
    <property type="match status" value="1"/>
</dbReference>
<dbReference type="EMBL" id="CP019434">
    <property type="protein sequence ID" value="APZ44009.1"/>
    <property type="molecule type" value="Genomic_DNA"/>
</dbReference>
<feature type="transmembrane region" description="Helical" evidence="7">
    <location>
        <begin position="40"/>
        <end position="67"/>
    </location>
</feature>
<evidence type="ECO:0000256" key="2">
    <source>
        <dbReference type="ARBA" id="ARBA00007928"/>
    </source>
</evidence>
<sequence length="212" mass="22321">MELHLWLALVAAALLISLSPGAGAITSMSYGLSHGMRNAVFAVLGLQVGLVGQLLIVGVGLGSLIAASETLFEVIKWVGVLYLIWLGIGHWRAAGELRLKAAGAQFRPAQAFARAVLVNLTNPKATVFLVALLPQFIDPTRPEQMQLLVIGLTLVAVDTVVMSGYSGLASRLRRLVARPRAVLRLNRITGSALIGVALLLSLAHGRAPGSGH</sequence>
<gene>
    <name evidence="8" type="primary">rhtB</name>
    <name evidence="8" type="ORF">BW247_13670</name>
</gene>